<evidence type="ECO:0000256" key="1">
    <source>
        <dbReference type="SAM" id="MobiDB-lite"/>
    </source>
</evidence>
<keyword evidence="3" id="KW-1185">Reference proteome</keyword>
<feature type="compositionally biased region" description="Basic and acidic residues" evidence="1">
    <location>
        <begin position="81"/>
        <end position="90"/>
    </location>
</feature>
<organism evidence="2 3">
    <name type="scientific">Melipona bicolor</name>
    <dbReference type="NCBI Taxonomy" id="60889"/>
    <lineage>
        <taxon>Eukaryota</taxon>
        <taxon>Metazoa</taxon>
        <taxon>Ecdysozoa</taxon>
        <taxon>Arthropoda</taxon>
        <taxon>Hexapoda</taxon>
        <taxon>Insecta</taxon>
        <taxon>Pterygota</taxon>
        <taxon>Neoptera</taxon>
        <taxon>Endopterygota</taxon>
        <taxon>Hymenoptera</taxon>
        <taxon>Apocrita</taxon>
        <taxon>Aculeata</taxon>
        <taxon>Apoidea</taxon>
        <taxon>Anthophila</taxon>
        <taxon>Apidae</taxon>
        <taxon>Melipona</taxon>
    </lineage>
</organism>
<feature type="compositionally biased region" description="Polar residues" evidence="1">
    <location>
        <begin position="91"/>
        <end position="101"/>
    </location>
</feature>
<comment type="caution">
    <text evidence="2">The sequence shown here is derived from an EMBL/GenBank/DDBJ whole genome shotgun (WGS) entry which is preliminary data.</text>
</comment>
<evidence type="ECO:0000313" key="3">
    <source>
        <dbReference type="Proteomes" id="UP001177670"/>
    </source>
</evidence>
<reference evidence="2" key="1">
    <citation type="submission" date="2021-10" db="EMBL/GenBank/DDBJ databases">
        <title>Melipona bicolor Genome sequencing and assembly.</title>
        <authorList>
            <person name="Araujo N.S."/>
            <person name="Arias M.C."/>
        </authorList>
    </citation>
    <scope>NUCLEOTIDE SEQUENCE</scope>
    <source>
        <strain evidence="2">USP_2M_L1-L4_2017</strain>
        <tissue evidence="2">Whole body</tissue>
    </source>
</reference>
<sequence>MERSVECSSTGACTERDFWPIFHSREQQSDTVAKPVALGHGNGSSADGQIFNFLKPTRDRKRRGHTGTRTLSTMASAVHYEIPRDADHAETLTNGSSDGPL</sequence>
<feature type="region of interest" description="Disordered" evidence="1">
    <location>
        <begin position="81"/>
        <end position="101"/>
    </location>
</feature>
<gene>
    <name evidence="2" type="ORF">K0M31_015399</name>
</gene>
<dbReference type="AlphaFoldDB" id="A0AA40FFK3"/>
<dbReference type="EMBL" id="JAHYIQ010000045">
    <property type="protein sequence ID" value="KAK1118123.1"/>
    <property type="molecule type" value="Genomic_DNA"/>
</dbReference>
<dbReference type="Proteomes" id="UP001177670">
    <property type="component" value="Unassembled WGS sequence"/>
</dbReference>
<name>A0AA40FFK3_9HYME</name>
<accession>A0AA40FFK3</accession>
<evidence type="ECO:0000313" key="2">
    <source>
        <dbReference type="EMBL" id="KAK1118123.1"/>
    </source>
</evidence>
<protein>
    <submittedName>
        <fullName evidence="2">Uncharacterized protein</fullName>
    </submittedName>
</protein>
<proteinExistence type="predicted"/>